<dbReference type="GO" id="GO:0042597">
    <property type="term" value="C:periplasmic space"/>
    <property type="evidence" value="ECO:0007669"/>
    <property type="project" value="UniProtKB-ARBA"/>
</dbReference>
<evidence type="ECO:0000256" key="1">
    <source>
        <dbReference type="ARBA" id="ARBA00004196"/>
    </source>
</evidence>
<evidence type="ECO:0000313" key="7">
    <source>
        <dbReference type="Proteomes" id="UP000075321"/>
    </source>
</evidence>
<comment type="caution">
    <text evidence="6">The sequence shown here is derived from an EMBL/GenBank/DDBJ whole genome shotgun (WGS) entry which is preliminary data.</text>
</comment>
<feature type="domain" description="Solute-binding protein family 5" evidence="5">
    <location>
        <begin position="59"/>
        <end position="413"/>
    </location>
</feature>
<protein>
    <submittedName>
        <fullName evidence="6">Bacterial extracellular solute-binding protein, family 5 middle</fullName>
    </submittedName>
</protein>
<evidence type="ECO:0000256" key="3">
    <source>
        <dbReference type="ARBA" id="ARBA00022448"/>
    </source>
</evidence>
<dbReference type="OrthoDB" id="37176at2157"/>
<dbReference type="GO" id="GO:0015833">
    <property type="term" value="P:peptide transport"/>
    <property type="evidence" value="ECO:0007669"/>
    <property type="project" value="TreeGrafter"/>
</dbReference>
<dbReference type="GO" id="GO:1904680">
    <property type="term" value="F:peptide transmembrane transporter activity"/>
    <property type="evidence" value="ECO:0007669"/>
    <property type="project" value="TreeGrafter"/>
</dbReference>
<keyword evidence="4" id="KW-0732">Signal</keyword>
<dbReference type="EMBL" id="LTAZ01000012">
    <property type="protein sequence ID" value="KYH24867.1"/>
    <property type="molecule type" value="Genomic_DNA"/>
</dbReference>
<accession>A0A151ABW6</accession>
<dbReference type="RefSeq" id="WP_084383796.1">
    <property type="nucleotide sequence ID" value="NZ_LTAZ01000012.1"/>
</dbReference>
<comment type="subcellular location">
    <subcellularLocation>
        <location evidence="1">Cell envelope</location>
    </subcellularLocation>
</comment>
<dbReference type="CDD" id="cd00995">
    <property type="entry name" value="PBP2_NikA_DppA_OppA_like"/>
    <property type="match status" value="1"/>
</dbReference>
<dbReference type="PANTHER" id="PTHR30290">
    <property type="entry name" value="PERIPLASMIC BINDING COMPONENT OF ABC TRANSPORTER"/>
    <property type="match status" value="1"/>
</dbReference>
<dbReference type="Proteomes" id="UP000075321">
    <property type="component" value="Unassembled WGS sequence"/>
</dbReference>
<dbReference type="PANTHER" id="PTHR30290:SF10">
    <property type="entry name" value="PERIPLASMIC OLIGOPEPTIDE-BINDING PROTEIN-RELATED"/>
    <property type="match status" value="1"/>
</dbReference>
<dbReference type="SUPFAM" id="SSF53850">
    <property type="entry name" value="Periplasmic binding protein-like II"/>
    <property type="match status" value="1"/>
</dbReference>
<evidence type="ECO:0000313" key="6">
    <source>
        <dbReference type="EMBL" id="KYH24867.1"/>
    </source>
</evidence>
<evidence type="ECO:0000256" key="4">
    <source>
        <dbReference type="ARBA" id="ARBA00022729"/>
    </source>
</evidence>
<dbReference type="InterPro" id="IPR039424">
    <property type="entry name" value="SBP_5"/>
</dbReference>
<gene>
    <name evidence="6" type="ORF">HAPAU_32440</name>
</gene>
<evidence type="ECO:0000259" key="5">
    <source>
        <dbReference type="Pfam" id="PF00496"/>
    </source>
</evidence>
<reference evidence="6 7" key="1">
    <citation type="submission" date="2016-02" db="EMBL/GenBank/DDBJ databases">
        <title>Genome sequence of Halalkalicoccus paucihalophilus DSM 24557.</title>
        <authorList>
            <person name="Poehlein A."/>
            <person name="Daniel R."/>
        </authorList>
    </citation>
    <scope>NUCLEOTIDE SEQUENCE [LARGE SCALE GENOMIC DNA]</scope>
    <source>
        <strain evidence="6 7">DSM 24557</strain>
    </source>
</reference>
<evidence type="ECO:0000256" key="2">
    <source>
        <dbReference type="ARBA" id="ARBA00005695"/>
    </source>
</evidence>
<dbReference type="Pfam" id="PF00496">
    <property type="entry name" value="SBP_bac_5"/>
    <property type="match status" value="1"/>
</dbReference>
<organism evidence="6 7">
    <name type="scientific">Halalkalicoccus paucihalophilus</name>
    <dbReference type="NCBI Taxonomy" id="1008153"/>
    <lineage>
        <taxon>Archaea</taxon>
        <taxon>Methanobacteriati</taxon>
        <taxon>Methanobacteriota</taxon>
        <taxon>Stenosarchaea group</taxon>
        <taxon>Halobacteria</taxon>
        <taxon>Halobacteriales</taxon>
        <taxon>Halococcaceae</taxon>
        <taxon>Halalkalicoccus</taxon>
    </lineage>
</organism>
<dbReference type="Gene3D" id="3.40.190.10">
    <property type="entry name" value="Periplasmic binding protein-like II"/>
    <property type="match status" value="1"/>
</dbReference>
<proteinExistence type="inferred from homology"/>
<dbReference type="Gene3D" id="3.10.105.10">
    <property type="entry name" value="Dipeptide-binding Protein, Domain 3"/>
    <property type="match status" value="1"/>
</dbReference>
<dbReference type="AlphaFoldDB" id="A0A151ABW6"/>
<dbReference type="GO" id="GO:0043190">
    <property type="term" value="C:ATP-binding cassette (ABC) transporter complex"/>
    <property type="evidence" value="ECO:0007669"/>
    <property type="project" value="InterPro"/>
</dbReference>
<sequence length="506" mass="57357">MATLAGCSALAQTPPGPHLRIGTLYPPVTLDPITAKYVGSKQAINRIFDGLYAYGEGANIVPQIATDQPTVSDDGRQIDITLKEQTHFQNDQPITPEDVQYSFEAPVEERAPSAWRVDMIESVEVVDDQTVRFRLQHPFPGLSHMLTQPIVPKEAREDDRERFAKEPIGSGPFEVRKFSEDQKAQLVRWDEYWGQPKPAIAQLTMVYVESPLTQMMSLRTGRNDAIEPIGPQVADDIRDVTDASMKRRDGYRTYYLGFNLNQGPTTKPEVREAISYCIDMDEAVRKFIEPMGNRVYSPLPRSMAEEWDMPIEEWQELPNRKNTERAKNLFREANETTGQIKILTSKNPTWKELGEDLAGGLRDAGHGALVTSKSWKSYLKSYVSGSERDYSVFIGEIAGMPDPDSFLYPTFHENMLGETNGIFYTGDEVMNRLSKARETTDRARRQTLYETAITRLLSERTFLPICSFQNSFAITDRVQNFRVHPIAEVNPQLTSTNDGRVVRIQS</sequence>
<keyword evidence="7" id="KW-1185">Reference proteome</keyword>
<dbReference type="PIRSF" id="PIRSF002741">
    <property type="entry name" value="MppA"/>
    <property type="match status" value="1"/>
</dbReference>
<dbReference type="InterPro" id="IPR030678">
    <property type="entry name" value="Peptide/Ni-bd"/>
</dbReference>
<name>A0A151ABW6_9EURY</name>
<dbReference type="PATRIC" id="fig|1008153.3.peg.3399"/>
<dbReference type="InterPro" id="IPR000914">
    <property type="entry name" value="SBP_5_dom"/>
</dbReference>
<keyword evidence="3" id="KW-0813">Transport</keyword>
<comment type="similarity">
    <text evidence="2">Belongs to the bacterial solute-binding protein 5 family.</text>
</comment>